<evidence type="ECO:0000313" key="5">
    <source>
        <dbReference type="Proteomes" id="UP000663802"/>
    </source>
</evidence>
<organism evidence="4 5">
    <name type="scientific">Clostridium zeae</name>
    <dbReference type="NCBI Taxonomy" id="2759022"/>
    <lineage>
        <taxon>Bacteria</taxon>
        <taxon>Bacillati</taxon>
        <taxon>Bacillota</taxon>
        <taxon>Clostridia</taxon>
        <taxon>Eubacteriales</taxon>
        <taxon>Clostridiaceae</taxon>
        <taxon>Clostridium</taxon>
    </lineage>
</organism>
<feature type="domain" description="HAMP" evidence="2">
    <location>
        <begin position="343"/>
        <end position="395"/>
    </location>
</feature>
<dbReference type="NCBIfam" id="TIGR00254">
    <property type="entry name" value="GGDEF"/>
    <property type="match status" value="1"/>
</dbReference>
<dbReference type="InterPro" id="IPR003660">
    <property type="entry name" value="HAMP_dom"/>
</dbReference>
<dbReference type="Gene3D" id="3.30.70.270">
    <property type="match status" value="1"/>
</dbReference>
<dbReference type="InterPro" id="IPR043128">
    <property type="entry name" value="Rev_trsase/Diguanyl_cyclase"/>
</dbReference>
<dbReference type="RefSeq" id="WP_206869141.1">
    <property type="nucleotide sequence ID" value="NZ_BMBA01000001.1"/>
</dbReference>
<dbReference type="CDD" id="cd06225">
    <property type="entry name" value="HAMP"/>
    <property type="match status" value="1"/>
</dbReference>
<dbReference type="InterPro" id="IPR052163">
    <property type="entry name" value="DGC-Regulatory_Protein"/>
</dbReference>
<keyword evidence="1" id="KW-0472">Membrane</keyword>
<keyword evidence="1" id="KW-0812">Transmembrane</keyword>
<protein>
    <recommendedName>
        <fullName evidence="6">Diguanylate cyclase</fullName>
    </recommendedName>
</protein>
<feature type="transmembrane region" description="Helical" evidence="1">
    <location>
        <begin position="20"/>
        <end position="43"/>
    </location>
</feature>
<accession>A0ABQ1E8N5</accession>
<feature type="domain" description="GGDEF" evidence="3">
    <location>
        <begin position="438"/>
        <end position="568"/>
    </location>
</feature>
<dbReference type="SUPFAM" id="SSF158472">
    <property type="entry name" value="HAMP domain-like"/>
    <property type="match status" value="1"/>
</dbReference>
<dbReference type="SMART" id="SM00267">
    <property type="entry name" value="GGDEF"/>
    <property type="match status" value="1"/>
</dbReference>
<dbReference type="EMBL" id="BMBA01000001">
    <property type="protein sequence ID" value="GFZ31041.1"/>
    <property type="molecule type" value="Genomic_DNA"/>
</dbReference>
<dbReference type="Gene3D" id="6.10.340.10">
    <property type="match status" value="1"/>
</dbReference>
<evidence type="ECO:0000313" key="4">
    <source>
        <dbReference type="EMBL" id="GFZ31041.1"/>
    </source>
</evidence>
<keyword evidence="5" id="KW-1185">Reference proteome</keyword>
<name>A0ABQ1E8N5_9CLOT</name>
<dbReference type="PROSITE" id="PS50887">
    <property type="entry name" value="GGDEF"/>
    <property type="match status" value="1"/>
</dbReference>
<proteinExistence type="predicted"/>
<feature type="transmembrane region" description="Helical" evidence="1">
    <location>
        <begin position="322"/>
        <end position="342"/>
    </location>
</feature>
<dbReference type="Pfam" id="PF00990">
    <property type="entry name" value="GGDEF"/>
    <property type="match status" value="1"/>
</dbReference>
<gene>
    <name evidence="4" type="ORF">CSC2_15670</name>
</gene>
<dbReference type="PROSITE" id="PS50885">
    <property type="entry name" value="HAMP"/>
    <property type="match status" value="1"/>
</dbReference>
<dbReference type="SMART" id="SM00304">
    <property type="entry name" value="HAMP"/>
    <property type="match status" value="1"/>
</dbReference>
<keyword evidence="1" id="KW-1133">Transmembrane helix</keyword>
<dbReference type="SUPFAM" id="SSF55073">
    <property type="entry name" value="Nucleotide cyclase"/>
    <property type="match status" value="1"/>
</dbReference>
<evidence type="ECO:0008006" key="6">
    <source>
        <dbReference type="Google" id="ProtNLM"/>
    </source>
</evidence>
<evidence type="ECO:0000259" key="3">
    <source>
        <dbReference type="PROSITE" id="PS50887"/>
    </source>
</evidence>
<dbReference type="CDD" id="cd01949">
    <property type="entry name" value="GGDEF"/>
    <property type="match status" value="1"/>
</dbReference>
<reference evidence="4 5" key="1">
    <citation type="journal article" date="2021" name="Int. J. Syst. Evol. Microbiol.">
        <title>Clostridium zeae sp. nov., isolated from corn silage.</title>
        <authorList>
            <person name="Kobayashi H."/>
            <person name="Tanizawa Y."/>
            <person name="Yagura M."/>
            <person name="Sakamoto M."/>
            <person name="Ohkuma M."/>
            <person name="Tohno M."/>
        </authorList>
    </citation>
    <scope>NUCLEOTIDE SEQUENCE [LARGE SCALE GENOMIC DNA]</scope>
    <source>
        <strain evidence="4 5">CSC2</strain>
    </source>
</reference>
<dbReference type="InterPro" id="IPR000160">
    <property type="entry name" value="GGDEF_dom"/>
</dbReference>
<comment type="caution">
    <text evidence="4">The sequence shown here is derived from an EMBL/GenBank/DDBJ whole genome shotgun (WGS) entry which is preliminary data.</text>
</comment>
<sequence>MHLLKPSIRLMGNLTYIKKFALIFAIILLPMSIMMGMFILQISKQLDYAKKQKIGLEYNIALNNLTTDIQKHRGLVTVFLSGDADFQRFIEKNEDNINLDIEKILELNKRYDPQLKVQDKWNLLDKEWIEVKNNLNFSPLEKSFEEHTKLIGDINDLVQYVADISELRIQSKIENYYLADNLINVLPQITEQMGEVRAIGTRSVAKKSLTAYDRESLEFITKLIKQELKDTEKSMQIISNHTSNKEFVEQYYKEAVEGAEEFIYSLNNNLLSTKNITIDAESYFSYATDMLGRIDKLSLTEASMLQIDYNEQIKQLELSRNIITLIIFTILFFIIYLFVGFYKSILGSILSIKSAAGRIAKGDLSGRIQLECKDEVKEIGDSVNKMLDKLIDNYYEVEKARALSEKVANHDWLTGVPNRAFFMKKLQETIEECREVDGKFTLLFLDLDRFKWINDNLGHQIGDIVLKEIAKRLVETVNKKGIVCRLGGDEFTIILKGIFQIEDVKEYINMIEESIEQPLSLSDDRCSVGASIGYVTYPNEGKELDELISKADTAMYLVKKEKKVRARD</sequence>
<evidence type="ECO:0000256" key="1">
    <source>
        <dbReference type="SAM" id="Phobius"/>
    </source>
</evidence>
<dbReference type="PANTHER" id="PTHR46663">
    <property type="entry name" value="DIGUANYLATE CYCLASE DGCT-RELATED"/>
    <property type="match status" value="1"/>
</dbReference>
<dbReference type="PANTHER" id="PTHR46663:SF2">
    <property type="entry name" value="GGDEF DOMAIN-CONTAINING PROTEIN"/>
    <property type="match status" value="1"/>
</dbReference>
<dbReference type="Pfam" id="PF00672">
    <property type="entry name" value="HAMP"/>
    <property type="match status" value="1"/>
</dbReference>
<dbReference type="Proteomes" id="UP000663802">
    <property type="component" value="Unassembled WGS sequence"/>
</dbReference>
<dbReference type="InterPro" id="IPR029787">
    <property type="entry name" value="Nucleotide_cyclase"/>
</dbReference>
<evidence type="ECO:0000259" key="2">
    <source>
        <dbReference type="PROSITE" id="PS50885"/>
    </source>
</evidence>